<dbReference type="PANTHER" id="PTHR33735">
    <property type="entry name" value="EXPRESSED PROTEIN"/>
    <property type="match status" value="1"/>
</dbReference>
<dbReference type="Proteomes" id="UP000288805">
    <property type="component" value="Unassembled WGS sequence"/>
</dbReference>
<dbReference type="AlphaFoldDB" id="A0A438KPL5"/>
<gene>
    <name evidence="2" type="ORF">CK203_000501</name>
</gene>
<proteinExistence type="predicted"/>
<evidence type="ECO:0000256" key="1">
    <source>
        <dbReference type="SAM" id="Coils"/>
    </source>
</evidence>
<protein>
    <submittedName>
        <fullName evidence="2">Uncharacterized protein</fullName>
    </submittedName>
</protein>
<accession>A0A438KPL5</accession>
<name>A0A438KPL5_VITVI</name>
<dbReference type="EMBL" id="QGNW01000001">
    <property type="protein sequence ID" value="RVX23139.1"/>
    <property type="molecule type" value="Genomic_DNA"/>
</dbReference>
<feature type="coiled-coil region" evidence="1">
    <location>
        <begin position="152"/>
        <end position="193"/>
    </location>
</feature>
<evidence type="ECO:0000313" key="2">
    <source>
        <dbReference type="EMBL" id="RVX23139.1"/>
    </source>
</evidence>
<dbReference type="PANTHER" id="PTHR33735:SF14">
    <property type="entry name" value="PHAGE CAPSID SCAFFOLDING PROTEIN (GPO) SERINE PEPTIDASE"/>
    <property type="match status" value="1"/>
</dbReference>
<comment type="caution">
    <text evidence="2">The sequence shown here is derived from an EMBL/GenBank/DDBJ whole genome shotgun (WGS) entry which is preliminary data.</text>
</comment>
<reference evidence="2 3" key="1">
    <citation type="journal article" date="2018" name="PLoS Genet.">
        <title>Population sequencing reveals clonal diversity and ancestral inbreeding in the grapevine cultivar Chardonnay.</title>
        <authorList>
            <person name="Roach M.J."/>
            <person name="Johnson D.L."/>
            <person name="Bohlmann J."/>
            <person name="van Vuuren H.J."/>
            <person name="Jones S.J."/>
            <person name="Pretorius I.S."/>
            <person name="Schmidt S.A."/>
            <person name="Borneman A.R."/>
        </authorList>
    </citation>
    <scope>NUCLEOTIDE SEQUENCE [LARGE SCALE GENOMIC DNA]</scope>
    <source>
        <strain evidence="3">cv. Chardonnay</strain>
        <tissue evidence="2">Leaf</tissue>
    </source>
</reference>
<sequence length="276" mass="31994">MVVEMSTVMSSLTCSDLSPCLNQRHRRLCKSSSLFFSSRRVLKIKHQNPILGNQESYQFNIPFEFNARYKAIKAKGESDDLQPEDPVPPEKRSSPEWKKWMVVITLSIILPSYRHKWGPLVFLRSKVDETIETVETVTDITEDLGEDVEKVAEALENKIPDQEAKLKEAVETIDRLAKDVVKETEEAKRLIQKVPPIRSLSLSLFRDIQLCHFSRIYTDEVLVTSQRISKSVIRARKEKMGDILEGKNWKMRTHQVEDAEKKVEKIVGIEEEREKR</sequence>
<keyword evidence="1" id="KW-0175">Coiled coil</keyword>
<evidence type="ECO:0000313" key="3">
    <source>
        <dbReference type="Proteomes" id="UP000288805"/>
    </source>
</evidence>
<organism evidence="2 3">
    <name type="scientific">Vitis vinifera</name>
    <name type="common">Grape</name>
    <dbReference type="NCBI Taxonomy" id="29760"/>
    <lineage>
        <taxon>Eukaryota</taxon>
        <taxon>Viridiplantae</taxon>
        <taxon>Streptophyta</taxon>
        <taxon>Embryophyta</taxon>
        <taxon>Tracheophyta</taxon>
        <taxon>Spermatophyta</taxon>
        <taxon>Magnoliopsida</taxon>
        <taxon>eudicotyledons</taxon>
        <taxon>Gunneridae</taxon>
        <taxon>Pentapetalae</taxon>
        <taxon>rosids</taxon>
        <taxon>Vitales</taxon>
        <taxon>Vitaceae</taxon>
        <taxon>Viteae</taxon>
        <taxon>Vitis</taxon>
    </lineage>
</organism>